<sequence length="1036" mass="116754">MVADNIEEVNNVEPRASDYVPPHVRNGNGNGIGVLNGNPCHPQQRPPQAAVPIPNAPVEAQGQVNQNHIREIIEDMIGPAFRRVGRPSFHKLYPEEYDRVHRIPRGYEVPDFTSFSGTSSEQSTLDYIARFTIAIKEKEERQAPVLDEDMDLDVSSPNQFPSNQPSFDQEMKVQEMKMTTKECIKVDDHNPSPLGDTEEVIEVPQKENIHLGGNDCDNAKATVFTKPDETSTYHIKALYIKAYIDGIPINRVLVYNGTTVNLLPFSSVKKIGKCNDNLMPSDVTVSDFSSAVKKTREILPTQLTVGSRTSMTTFFVIDSSSTYNILLGRDWIHANWFVPSSLHQMFIFWNGAEVEVVKADIRPFKVESHAVDARFYDGTIGPVRFMGGSMISQQEKEEAVNNALKRLSTHAIEMKLHEIEDLAAPPVNATNHDNIFNEITIDELDRASMKLDDLKAEVQDPLLEIYLGADGKPRPTYINLLVDGAAQHKVLSFMDGHNGYNQIYIAEEDVSKTEFRCPGAIGNFEWVVMPFGLKNAGATYQREMNAIFHDMIGKFMEVYIDDLVVKSHNTLDLIDHLRRSFERTRQHGLKMNPLKCAFGVGAVEKHQEAFEAIKNYLISPPVLVPPRKDKPLYLYVSATTSSIGCFLAQEVEKGKEQVVYYLSRTLTDVEYRYSPIEKLCLSLYFAAIKLWHYMLYFNVCIIAKTDIVKYMLTRPLLKGCLALSEFSFKYIPRKAIKGQVVADFLAAHPCLNLGEEFEDANEVMEAATLPWILEFDRSNTAQIAGAGIVFTSPDDDYTMMAFHLDFDCTNNQAEYEALIIGLELLREMKATSVHIKGDSLLVMNQLMQEYNCTSPSLLPYYAMAAQLLDKFDNVSIEHVPRYQNEGANVAAQLASGITFPDDIWKKVEAKAMRSTTHSDVKSFIEEHIVYRFGIPETTTTDCGTNFDGKITSHLERKFGLKFIKSTPYYTQANGSSTGVSPFCLTYGHAAMVPMELLAKSARVAFQNNLQWYDYNDAMMIKLEDLESERLDALNHP</sequence>
<dbReference type="CDD" id="cd09279">
    <property type="entry name" value="RNase_HI_like"/>
    <property type="match status" value="1"/>
</dbReference>
<keyword evidence="5" id="KW-1185">Reference proteome</keyword>
<gene>
    <name evidence="4" type="ORF">CCACVL1_07076</name>
</gene>
<dbReference type="InterPro" id="IPR012337">
    <property type="entry name" value="RNaseH-like_sf"/>
</dbReference>
<dbReference type="GO" id="GO:0006310">
    <property type="term" value="P:DNA recombination"/>
    <property type="evidence" value="ECO:0007669"/>
    <property type="project" value="UniProtKB-KW"/>
</dbReference>
<dbReference type="Pfam" id="PF13456">
    <property type="entry name" value="RVT_3"/>
    <property type="match status" value="1"/>
</dbReference>
<keyword evidence="1" id="KW-0233">DNA recombination</keyword>
<dbReference type="PANTHER" id="PTHR48475:SF1">
    <property type="entry name" value="RNASE H TYPE-1 DOMAIN-CONTAINING PROTEIN"/>
    <property type="match status" value="1"/>
</dbReference>
<dbReference type="InterPro" id="IPR043502">
    <property type="entry name" value="DNA/RNA_pol_sf"/>
</dbReference>
<dbReference type="InterPro" id="IPR021109">
    <property type="entry name" value="Peptidase_aspartic_dom_sf"/>
</dbReference>
<dbReference type="InterPro" id="IPR036397">
    <property type="entry name" value="RNaseH_sf"/>
</dbReference>
<keyword evidence="4" id="KW-0548">Nucleotidyltransferase</keyword>
<dbReference type="InterPro" id="IPR000477">
    <property type="entry name" value="RT_dom"/>
</dbReference>
<dbReference type="InterPro" id="IPR002156">
    <property type="entry name" value="RNaseH_domain"/>
</dbReference>
<dbReference type="AlphaFoldDB" id="A0A1R3J9M7"/>
<comment type="caution">
    <text evidence="4">The sequence shown here is derived from an EMBL/GenBank/DDBJ whole genome shotgun (WGS) entry which is preliminary data.</text>
</comment>
<dbReference type="Gene3D" id="3.10.10.10">
    <property type="entry name" value="HIV Type 1 Reverse Transcriptase, subunit A, domain 1"/>
    <property type="match status" value="1"/>
</dbReference>
<dbReference type="PANTHER" id="PTHR48475">
    <property type="entry name" value="RIBONUCLEASE H"/>
    <property type="match status" value="1"/>
</dbReference>
<dbReference type="Pfam" id="PF00078">
    <property type="entry name" value="RVT_1"/>
    <property type="match status" value="1"/>
</dbReference>
<evidence type="ECO:0000313" key="4">
    <source>
        <dbReference type="EMBL" id="OMO91548.1"/>
    </source>
</evidence>
<dbReference type="OMA" id="STHAIEM"/>
<keyword evidence="4" id="KW-0808">Transferase</keyword>
<dbReference type="InterPro" id="IPR043128">
    <property type="entry name" value="Rev_trsase/Diguanyl_cyclase"/>
</dbReference>
<proteinExistence type="predicted"/>
<accession>A0A1R3J9M7</accession>
<dbReference type="Pfam" id="PF17919">
    <property type="entry name" value="RT_RNaseH_2"/>
    <property type="match status" value="1"/>
</dbReference>
<dbReference type="Gene3D" id="3.30.70.270">
    <property type="match status" value="1"/>
</dbReference>
<dbReference type="SUPFAM" id="SSF56672">
    <property type="entry name" value="DNA/RNA polymerases"/>
    <property type="match status" value="1"/>
</dbReference>
<dbReference type="GO" id="GO:0004523">
    <property type="term" value="F:RNA-DNA hybrid ribonuclease activity"/>
    <property type="evidence" value="ECO:0007669"/>
    <property type="project" value="InterPro"/>
</dbReference>
<dbReference type="CDD" id="cd00303">
    <property type="entry name" value="retropepsin_like"/>
    <property type="match status" value="1"/>
</dbReference>
<feature type="domain" description="RNase H type-1" evidence="3">
    <location>
        <begin position="783"/>
        <end position="899"/>
    </location>
</feature>
<evidence type="ECO:0000259" key="3">
    <source>
        <dbReference type="PROSITE" id="PS50879"/>
    </source>
</evidence>
<dbReference type="SUPFAM" id="SSF53098">
    <property type="entry name" value="Ribonuclease H-like"/>
    <property type="match status" value="2"/>
</dbReference>
<dbReference type="PROSITE" id="PS50879">
    <property type="entry name" value="RNASE_H_1"/>
    <property type="match status" value="1"/>
</dbReference>
<reference evidence="4 5" key="1">
    <citation type="submission" date="2013-09" db="EMBL/GenBank/DDBJ databases">
        <title>Corchorus capsularis genome sequencing.</title>
        <authorList>
            <person name="Alam M."/>
            <person name="Haque M.S."/>
            <person name="Islam M.S."/>
            <person name="Emdad E.M."/>
            <person name="Islam M.M."/>
            <person name="Ahmed B."/>
            <person name="Halim A."/>
            <person name="Hossen Q.M.M."/>
            <person name="Hossain M.Z."/>
            <person name="Ahmed R."/>
            <person name="Khan M.M."/>
            <person name="Islam R."/>
            <person name="Rashid M.M."/>
            <person name="Khan S.A."/>
            <person name="Rahman M.S."/>
            <person name="Alam M."/>
        </authorList>
    </citation>
    <scope>NUCLEOTIDE SEQUENCE [LARGE SCALE GENOMIC DNA]</scope>
    <source>
        <strain evidence="5">cv. CVL-1</strain>
        <tissue evidence="4">Whole seedling</tissue>
    </source>
</reference>
<dbReference type="Gene3D" id="2.40.70.10">
    <property type="entry name" value="Acid Proteases"/>
    <property type="match status" value="1"/>
</dbReference>
<feature type="region of interest" description="Disordered" evidence="2">
    <location>
        <begin position="1"/>
        <end position="22"/>
    </location>
</feature>
<evidence type="ECO:0000313" key="5">
    <source>
        <dbReference type="Proteomes" id="UP000188268"/>
    </source>
</evidence>
<dbReference type="Gene3D" id="3.30.420.10">
    <property type="entry name" value="Ribonuclease H-like superfamily/Ribonuclease H"/>
    <property type="match status" value="2"/>
</dbReference>
<evidence type="ECO:0000256" key="2">
    <source>
        <dbReference type="SAM" id="MobiDB-lite"/>
    </source>
</evidence>
<dbReference type="EMBL" id="AWWV01008308">
    <property type="protein sequence ID" value="OMO91548.1"/>
    <property type="molecule type" value="Genomic_DNA"/>
</dbReference>
<dbReference type="GO" id="GO:0003964">
    <property type="term" value="F:RNA-directed DNA polymerase activity"/>
    <property type="evidence" value="ECO:0007669"/>
    <property type="project" value="UniProtKB-KW"/>
</dbReference>
<dbReference type="CDD" id="cd01647">
    <property type="entry name" value="RT_LTR"/>
    <property type="match status" value="1"/>
</dbReference>
<dbReference type="Gramene" id="OMO91548">
    <property type="protein sequence ID" value="OMO91548"/>
    <property type="gene ID" value="CCACVL1_07076"/>
</dbReference>
<dbReference type="Proteomes" id="UP000188268">
    <property type="component" value="Unassembled WGS sequence"/>
</dbReference>
<dbReference type="GO" id="GO:0003676">
    <property type="term" value="F:nucleic acid binding"/>
    <property type="evidence" value="ECO:0007669"/>
    <property type="project" value="InterPro"/>
</dbReference>
<protein>
    <submittedName>
        <fullName evidence="4">Reverse transcriptase</fullName>
    </submittedName>
</protein>
<keyword evidence="4" id="KW-0695">RNA-directed DNA polymerase</keyword>
<dbReference type="OrthoDB" id="101614at2759"/>
<dbReference type="InterPro" id="IPR041577">
    <property type="entry name" value="RT_RNaseH_2"/>
</dbReference>
<name>A0A1R3J9M7_COCAP</name>
<evidence type="ECO:0000256" key="1">
    <source>
        <dbReference type="ARBA" id="ARBA00023172"/>
    </source>
</evidence>
<organism evidence="4 5">
    <name type="scientific">Corchorus capsularis</name>
    <name type="common">Jute</name>
    <dbReference type="NCBI Taxonomy" id="210143"/>
    <lineage>
        <taxon>Eukaryota</taxon>
        <taxon>Viridiplantae</taxon>
        <taxon>Streptophyta</taxon>
        <taxon>Embryophyta</taxon>
        <taxon>Tracheophyta</taxon>
        <taxon>Spermatophyta</taxon>
        <taxon>Magnoliopsida</taxon>
        <taxon>eudicotyledons</taxon>
        <taxon>Gunneridae</taxon>
        <taxon>Pentapetalae</taxon>
        <taxon>rosids</taxon>
        <taxon>malvids</taxon>
        <taxon>Malvales</taxon>
        <taxon>Malvaceae</taxon>
        <taxon>Grewioideae</taxon>
        <taxon>Apeibeae</taxon>
        <taxon>Corchorus</taxon>
    </lineage>
</organism>